<gene>
    <name evidence="12" type="ORF">CPOL0286_LOCUS18351</name>
</gene>
<dbReference type="InterPro" id="IPR001841">
    <property type="entry name" value="Znf_RING"/>
</dbReference>
<evidence type="ECO:0000256" key="3">
    <source>
        <dbReference type="ARBA" id="ARBA00022723"/>
    </source>
</evidence>
<evidence type="ECO:0000256" key="5">
    <source>
        <dbReference type="ARBA" id="ARBA00022776"/>
    </source>
</evidence>
<evidence type="ECO:0000256" key="1">
    <source>
        <dbReference type="ARBA" id="ARBA00013928"/>
    </source>
</evidence>
<evidence type="ECO:0000256" key="9">
    <source>
        <dbReference type="PROSITE-ProRule" id="PRU00175"/>
    </source>
</evidence>
<evidence type="ECO:0000256" key="8">
    <source>
        <dbReference type="ARBA" id="ARBA00023306"/>
    </source>
</evidence>
<dbReference type="InterPro" id="IPR024991">
    <property type="entry name" value="RING-H2_APC11"/>
</dbReference>
<dbReference type="InterPro" id="IPR051031">
    <property type="entry name" value="RING-box_E3_Ubiquitin_Ligase"/>
</dbReference>
<evidence type="ECO:0000256" key="4">
    <source>
        <dbReference type="ARBA" id="ARBA00022771"/>
    </source>
</evidence>
<protein>
    <recommendedName>
        <fullName evidence="1">Anaphase-promoting complex subunit 11</fullName>
    </recommendedName>
</protein>
<feature type="domain" description="RING-type" evidence="11">
    <location>
        <begin position="23"/>
        <end position="74"/>
    </location>
</feature>
<sequence>MKVEIKSWHAVGSWTWTTEDDVCGICHMALDGCAPGAAGPGDDSAVVWGRCTHYFHIMCINTWLHNKNTCPICRRKWEFASAPKPAPATPGNRGPRQPAEFPVEPAAASEETIGA</sequence>
<evidence type="ECO:0000313" key="12">
    <source>
        <dbReference type="EMBL" id="CAE2282353.1"/>
    </source>
</evidence>
<evidence type="ECO:0000256" key="10">
    <source>
        <dbReference type="SAM" id="MobiDB-lite"/>
    </source>
</evidence>
<dbReference type="SMART" id="SM00184">
    <property type="entry name" value="RING"/>
    <property type="match status" value="1"/>
</dbReference>
<dbReference type="Pfam" id="PF12861">
    <property type="entry name" value="zf-ANAPC11"/>
    <property type="match status" value="1"/>
</dbReference>
<reference evidence="12" key="1">
    <citation type="submission" date="2021-01" db="EMBL/GenBank/DDBJ databases">
        <authorList>
            <person name="Corre E."/>
            <person name="Pelletier E."/>
            <person name="Niang G."/>
            <person name="Scheremetjew M."/>
            <person name="Finn R."/>
            <person name="Kale V."/>
            <person name="Holt S."/>
            <person name="Cochrane G."/>
            <person name="Meng A."/>
            <person name="Brown T."/>
            <person name="Cohen L."/>
        </authorList>
    </citation>
    <scope>NUCLEOTIDE SEQUENCE</scope>
    <source>
        <strain evidence="12">UIO037</strain>
    </source>
</reference>
<dbReference type="GO" id="GO:0005680">
    <property type="term" value="C:anaphase-promoting complex"/>
    <property type="evidence" value="ECO:0007669"/>
    <property type="project" value="InterPro"/>
</dbReference>
<dbReference type="GO" id="GO:0031145">
    <property type="term" value="P:anaphase-promoting complex-dependent catabolic process"/>
    <property type="evidence" value="ECO:0007669"/>
    <property type="project" value="InterPro"/>
</dbReference>
<evidence type="ECO:0000256" key="7">
    <source>
        <dbReference type="ARBA" id="ARBA00022833"/>
    </source>
</evidence>
<keyword evidence="6" id="KW-0833">Ubl conjugation pathway</keyword>
<keyword evidence="8" id="KW-0131">Cell cycle</keyword>
<dbReference type="EMBL" id="HBKO01040044">
    <property type="protein sequence ID" value="CAE2282353.1"/>
    <property type="molecule type" value="Transcribed_RNA"/>
</dbReference>
<keyword evidence="2" id="KW-0132">Cell division</keyword>
<dbReference type="AlphaFoldDB" id="A0A6T8DJZ5"/>
<proteinExistence type="predicted"/>
<name>A0A6T8DJZ5_9EUKA</name>
<dbReference type="Gene3D" id="3.30.40.10">
    <property type="entry name" value="Zinc/RING finger domain, C3HC4 (zinc finger)"/>
    <property type="match status" value="1"/>
</dbReference>
<evidence type="ECO:0000256" key="2">
    <source>
        <dbReference type="ARBA" id="ARBA00022618"/>
    </source>
</evidence>
<dbReference type="GO" id="GO:0008270">
    <property type="term" value="F:zinc ion binding"/>
    <property type="evidence" value="ECO:0007669"/>
    <property type="project" value="UniProtKB-KW"/>
</dbReference>
<dbReference type="GO" id="GO:0097602">
    <property type="term" value="F:cullin family protein binding"/>
    <property type="evidence" value="ECO:0007669"/>
    <property type="project" value="InterPro"/>
</dbReference>
<dbReference type="GO" id="GO:0061630">
    <property type="term" value="F:ubiquitin protein ligase activity"/>
    <property type="evidence" value="ECO:0007669"/>
    <property type="project" value="InterPro"/>
</dbReference>
<keyword evidence="4 9" id="KW-0863">Zinc-finger</keyword>
<evidence type="ECO:0000259" key="11">
    <source>
        <dbReference type="PROSITE" id="PS50089"/>
    </source>
</evidence>
<keyword evidence="5" id="KW-0498">Mitosis</keyword>
<accession>A0A6T8DJZ5</accession>
<dbReference type="InterPro" id="IPR013083">
    <property type="entry name" value="Znf_RING/FYVE/PHD"/>
</dbReference>
<dbReference type="SUPFAM" id="SSF57850">
    <property type="entry name" value="RING/U-box"/>
    <property type="match status" value="1"/>
</dbReference>
<feature type="region of interest" description="Disordered" evidence="10">
    <location>
        <begin position="82"/>
        <end position="115"/>
    </location>
</feature>
<dbReference type="PANTHER" id="PTHR11210">
    <property type="entry name" value="RING BOX"/>
    <property type="match status" value="1"/>
</dbReference>
<evidence type="ECO:0000256" key="6">
    <source>
        <dbReference type="ARBA" id="ARBA00022786"/>
    </source>
</evidence>
<dbReference type="GO" id="GO:0051301">
    <property type="term" value="P:cell division"/>
    <property type="evidence" value="ECO:0007669"/>
    <property type="project" value="UniProtKB-KW"/>
</dbReference>
<keyword evidence="7" id="KW-0862">Zinc</keyword>
<organism evidence="12">
    <name type="scientific">Prymnesium polylepis</name>
    <dbReference type="NCBI Taxonomy" id="72548"/>
    <lineage>
        <taxon>Eukaryota</taxon>
        <taxon>Haptista</taxon>
        <taxon>Haptophyta</taxon>
        <taxon>Prymnesiophyceae</taxon>
        <taxon>Prymnesiales</taxon>
        <taxon>Prymnesiaceae</taxon>
        <taxon>Prymnesium</taxon>
    </lineage>
</organism>
<keyword evidence="3" id="KW-0479">Metal-binding</keyword>
<dbReference type="PROSITE" id="PS50089">
    <property type="entry name" value="ZF_RING_2"/>
    <property type="match status" value="1"/>
</dbReference>